<organism evidence="8 9">
    <name type="scientific">Candidatus Woesebacteria bacterium GW2011_GWA1_39_21</name>
    <dbReference type="NCBI Taxonomy" id="1618550"/>
    <lineage>
        <taxon>Bacteria</taxon>
        <taxon>Candidatus Woeseibacteriota</taxon>
    </lineage>
</organism>
<evidence type="ECO:0000256" key="1">
    <source>
        <dbReference type="ARBA" id="ARBA00007116"/>
    </source>
</evidence>
<dbReference type="Gene3D" id="3.30.420.100">
    <property type="match status" value="1"/>
</dbReference>
<dbReference type="GO" id="GO:1990904">
    <property type="term" value="C:ribonucleoprotein complex"/>
    <property type="evidence" value="ECO:0007669"/>
    <property type="project" value="UniProtKB-KW"/>
</dbReference>
<dbReference type="EMBL" id="LBWP01000005">
    <property type="protein sequence ID" value="KKR11591.1"/>
    <property type="molecule type" value="Genomic_DNA"/>
</dbReference>
<dbReference type="CDD" id="cd00432">
    <property type="entry name" value="Ribosomal_L18_L5e"/>
    <property type="match status" value="1"/>
</dbReference>
<keyword evidence="4 7" id="KW-0689">Ribosomal protein</keyword>
<dbReference type="GO" id="GO:0005840">
    <property type="term" value="C:ribosome"/>
    <property type="evidence" value="ECO:0007669"/>
    <property type="project" value="UniProtKB-KW"/>
</dbReference>
<dbReference type="GO" id="GO:0006412">
    <property type="term" value="P:translation"/>
    <property type="evidence" value="ECO:0007669"/>
    <property type="project" value="UniProtKB-UniRule"/>
</dbReference>
<evidence type="ECO:0000256" key="3">
    <source>
        <dbReference type="ARBA" id="ARBA00022884"/>
    </source>
</evidence>
<comment type="function">
    <text evidence="7">This is one of the proteins that bind and probably mediate the attachment of the 5S RNA into the large ribosomal subunit, where it forms part of the central protuberance.</text>
</comment>
<sequence length="120" mass="13542">MNKNKLFLRRLKRVRSSLKGNASIPRLSVFRSNKHIYAQVIDDKKGVTVLFENDLKIVKKGENKAKVATKQEVAFQVGEKLAQKSIKKGLARVVFDRGGYKYHGRVKNVAEGARKGGLKF</sequence>
<dbReference type="STRING" id="1618550.UT39_C0005G0026"/>
<dbReference type="AlphaFoldDB" id="A0A0G0NFM5"/>
<accession>A0A0G0NFM5</accession>
<dbReference type="InterPro" id="IPR057268">
    <property type="entry name" value="Ribosomal_L18"/>
</dbReference>
<dbReference type="GO" id="GO:0008097">
    <property type="term" value="F:5S rRNA binding"/>
    <property type="evidence" value="ECO:0007669"/>
    <property type="project" value="TreeGrafter"/>
</dbReference>
<comment type="subunit">
    <text evidence="7">Part of the 50S ribosomal subunit; part of the 5S rRNA/L5/L18/L25 subcomplex. Contacts the 5S and 23S rRNAs.</text>
</comment>
<dbReference type="SUPFAM" id="SSF53137">
    <property type="entry name" value="Translational machinery components"/>
    <property type="match status" value="1"/>
</dbReference>
<keyword evidence="5 7" id="KW-0687">Ribonucleoprotein</keyword>
<evidence type="ECO:0000256" key="6">
    <source>
        <dbReference type="ARBA" id="ARBA00035197"/>
    </source>
</evidence>
<dbReference type="PATRIC" id="fig|1618550.3.peg.407"/>
<comment type="caution">
    <text evidence="8">The sequence shown here is derived from an EMBL/GenBank/DDBJ whole genome shotgun (WGS) entry which is preliminary data.</text>
</comment>
<evidence type="ECO:0000256" key="5">
    <source>
        <dbReference type="ARBA" id="ARBA00023274"/>
    </source>
</evidence>
<dbReference type="FunFam" id="3.30.420.100:FF:000001">
    <property type="entry name" value="50S ribosomal protein L18"/>
    <property type="match status" value="1"/>
</dbReference>
<evidence type="ECO:0000256" key="7">
    <source>
        <dbReference type="HAMAP-Rule" id="MF_01337"/>
    </source>
</evidence>
<protein>
    <recommendedName>
        <fullName evidence="6 7">Large ribosomal subunit protein uL18</fullName>
    </recommendedName>
</protein>
<dbReference type="PANTHER" id="PTHR12899">
    <property type="entry name" value="39S RIBOSOMAL PROTEIN L18, MITOCHONDRIAL"/>
    <property type="match status" value="1"/>
</dbReference>
<gene>
    <name evidence="7" type="primary">rplR</name>
    <name evidence="8" type="ORF">UT39_C0005G0026</name>
</gene>
<evidence type="ECO:0000313" key="8">
    <source>
        <dbReference type="EMBL" id="KKR11591.1"/>
    </source>
</evidence>
<dbReference type="Pfam" id="PF00861">
    <property type="entry name" value="Ribosomal_L18p"/>
    <property type="match status" value="1"/>
</dbReference>
<keyword evidence="2 7" id="KW-0699">rRNA-binding</keyword>
<dbReference type="InterPro" id="IPR004389">
    <property type="entry name" value="Ribosomal_uL18_bac-type"/>
</dbReference>
<dbReference type="Proteomes" id="UP000034246">
    <property type="component" value="Unassembled WGS sequence"/>
</dbReference>
<evidence type="ECO:0000313" key="9">
    <source>
        <dbReference type="Proteomes" id="UP000034246"/>
    </source>
</evidence>
<dbReference type="GO" id="GO:0005737">
    <property type="term" value="C:cytoplasm"/>
    <property type="evidence" value="ECO:0007669"/>
    <property type="project" value="UniProtKB-ARBA"/>
</dbReference>
<reference evidence="8 9" key="1">
    <citation type="journal article" date="2015" name="Nature">
        <title>rRNA introns, odd ribosomes, and small enigmatic genomes across a large radiation of phyla.</title>
        <authorList>
            <person name="Brown C.T."/>
            <person name="Hug L.A."/>
            <person name="Thomas B.C."/>
            <person name="Sharon I."/>
            <person name="Castelle C.J."/>
            <person name="Singh A."/>
            <person name="Wilkins M.J."/>
            <person name="Williams K.H."/>
            <person name="Banfield J.F."/>
        </authorList>
    </citation>
    <scope>NUCLEOTIDE SEQUENCE [LARGE SCALE GENOMIC DNA]</scope>
</reference>
<keyword evidence="3 7" id="KW-0694">RNA-binding</keyword>
<comment type="similarity">
    <text evidence="1 7">Belongs to the universal ribosomal protein uL18 family.</text>
</comment>
<dbReference type="GO" id="GO:0003735">
    <property type="term" value="F:structural constituent of ribosome"/>
    <property type="evidence" value="ECO:0007669"/>
    <property type="project" value="InterPro"/>
</dbReference>
<dbReference type="HAMAP" id="MF_01337_B">
    <property type="entry name" value="Ribosomal_uL18_B"/>
    <property type="match status" value="1"/>
</dbReference>
<name>A0A0G0NFM5_9BACT</name>
<dbReference type="NCBIfam" id="TIGR00060">
    <property type="entry name" value="L18_bact"/>
    <property type="match status" value="1"/>
</dbReference>
<dbReference type="PANTHER" id="PTHR12899:SF3">
    <property type="entry name" value="LARGE RIBOSOMAL SUBUNIT PROTEIN UL18M"/>
    <property type="match status" value="1"/>
</dbReference>
<evidence type="ECO:0000256" key="2">
    <source>
        <dbReference type="ARBA" id="ARBA00022730"/>
    </source>
</evidence>
<proteinExistence type="inferred from homology"/>
<evidence type="ECO:0000256" key="4">
    <source>
        <dbReference type="ARBA" id="ARBA00022980"/>
    </source>
</evidence>
<dbReference type="InterPro" id="IPR005484">
    <property type="entry name" value="Ribosomal_uL18_bac/plant/anim"/>
</dbReference>